<accession>A0A2X2WAL9</accession>
<dbReference type="PANTHER" id="PTHR35789:SF1">
    <property type="entry name" value="SPORE GERMINATION PROTEIN B3"/>
    <property type="match status" value="1"/>
</dbReference>
<proteinExistence type="inferred from homology"/>
<gene>
    <name evidence="10" type="ORF">NCTC13028_01624</name>
</gene>
<dbReference type="InterPro" id="IPR057336">
    <property type="entry name" value="GerAC_N"/>
</dbReference>
<dbReference type="AlphaFoldDB" id="A0A2X2WAL9"/>
<keyword evidence="4" id="KW-0732">Signal</keyword>
<dbReference type="InterPro" id="IPR046953">
    <property type="entry name" value="Spore_GerAC-like_C"/>
</dbReference>
<evidence type="ECO:0000259" key="8">
    <source>
        <dbReference type="Pfam" id="PF05504"/>
    </source>
</evidence>
<dbReference type="RefSeq" id="WP_160110543.1">
    <property type="nucleotide sequence ID" value="NZ_OAOH01000001.1"/>
</dbReference>
<evidence type="ECO:0000256" key="1">
    <source>
        <dbReference type="ARBA" id="ARBA00004635"/>
    </source>
</evidence>
<dbReference type="EMBL" id="UAWC01000022">
    <property type="protein sequence ID" value="SQB35021.1"/>
    <property type="molecule type" value="Genomic_DNA"/>
</dbReference>
<keyword evidence="7" id="KW-0449">Lipoprotein</keyword>
<dbReference type="Pfam" id="PF25198">
    <property type="entry name" value="Spore_GerAC_N"/>
    <property type="match status" value="1"/>
</dbReference>
<dbReference type="Pfam" id="PF05504">
    <property type="entry name" value="Spore_GerAC"/>
    <property type="match status" value="1"/>
</dbReference>
<dbReference type="InterPro" id="IPR038501">
    <property type="entry name" value="Spore_GerAC_C_sf"/>
</dbReference>
<dbReference type="InterPro" id="IPR008844">
    <property type="entry name" value="Spore_GerAC-like"/>
</dbReference>
<evidence type="ECO:0000256" key="2">
    <source>
        <dbReference type="ARBA" id="ARBA00007886"/>
    </source>
</evidence>
<dbReference type="PANTHER" id="PTHR35789">
    <property type="entry name" value="SPORE GERMINATION PROTEIN B3"/>
    <property type="match status" value="1"/>
</dbReference>
<evidence type="ECO:0000256" key="3">
    <source>
        <dbReference type="ARBA" id="ARBA00022544"/>
    </source>
</evidence>
<name>A0A2X2WAL9_CLOCO</name>
<comment type="subcellular location">
    <subcellularLocation>
        <location evidence="1">Membrane</location>
        <topology evidence="1">Lipid-anchor</topology>
    </subcellularLocation>
</comment>
<protein>
    <submittedName>
        <fullName evidence="10">Spore germination protein, gerKC</fullName>
    </submittedName>
</protein>
<evidence type="ECO:0000256" key="5">
    <source>
        <dbReference type="ARBA" id="ARBA00023136"/>
    </source>
</evidence>
<dbReference type="GO" id="GO:0016020">
    <property type="term" value="C:membrane"/>
    <property type="evidence" value="ECO:0007669"/>
    <property type="project" value="UniProtKB-SubCell"/>
</dbReference>
<dbReference type="Proteomes" id="UP000250223">
    <property type="component" value="Unassembled WGS sequence"/>
</dbReference>
<evidence type="ECO:0000256" key="6">
    <source>
        <dbReference type="ARBA" id="ARBA00023139"/>
    </source>
</evidence>
<evidence type="ECO:0000256" key="4">
    <source>
        <dbReference type="ARBA" id="ARBA00022729"/>
    </source>
</evidence>
<organism evidence="10 11">
    <name type="scientific">Clostridium cochlearium</name>
    <dbReference type="NCBI Taxonomy" id="1494"/>
    <lineage>
        <taxon>Bacteria</taxon>
        <taxon>Bacillati</taxon>
        <taxon>Bacillota</taxon>
        <taxon>Clostridia</taxon>
        <taxon>Eubacteriales</taxon>
        <taxon>Clostridiaceae</taxon>
        <taxon>Clostridium</taxon>
    </lineage>
</organism>
<sequence>MRKKDKSNKILIIYFIIIILIAGINGETKVEYGENLAIPIGVGYDLKIKSDNEPVYKIPISYYLFQINENITSKVKTGESISVLETRSKRQMKLDKKFFIGLEKVFLFNEEMAKDGIDNVIELIFNSTKMNEYAHIAVCKEKSSDILAHKIEGYVSSADYIEGILKSLKFGYFFEDEFKIIDIYTRMLSEGRTVLMPYIEMCEEDIVVTGLALFKNYKMIKKLNLQEVKILNILTSKNGNGELVLIDKFDRRISASALSNRKVKVSKVKDKYKFLININLDLTIENDQFGKGISTYNNSSEKVIKMFNELVERHCKDFIRKMQDEYKIDLLELGRIAAAKYGRRTGVDWDEVVSDSEIDIKVNSKIVTTGKGNFKH</sequence>
<reference evidence="10 11" key="1">
    <citation type="submission" date="2018-06" db="EMBL/GenBank/DDBJ databases">
        <authorList>
            <consortium name="Pathogen Informatics"/>
            <person name="Doyle S."/>
        </authorList>
    </citation>
    <scope>NUCLEOTIDE SEQUENCE [LARGE SCALE GENOMIC DNA]</scope>
    <source>
        <strain evidence="10 11">NCTC13028</strain>
    </source>
</reference>
<feature type="domain" description="Spore germination protein N-terminal" evidence="9">
    <location>
        <begin position="34"/>
        <end position="200"/>
    </location>
</feature>
<dbReference type="GO" id="GO:0009847">
    <property type="term" value="P:spore germination"/>
    <property type="evidence" value="ECO:0007669"/>
    <property type="project" value="InterPro"/>
</dbReference>
<evidence type="ECO:0000256" key="7">
    <source>
        <dbReference type="ARBA" id="ARBA00023288"/>
    </source>
</evidence>
<comment type="similarity">
    <text evidence="2">Belongs to the GerABKC lipoprotein family.</text>
</comment>
<keyword evidence="3" id="KW-0309">Germination</keyword>
<dbReference type="Gene3D" id="3.30.300.210">
    <property type="entry name" value="Nutrient germinant receptor protein C, domain 3"/>
    <property type="match status" value="1"/>
</dbReference>
<keyword evidence="6" id="KW-0564">Palmitate</keyword>
<feature type="domain" description="Spore germination GerAC-like C-terminal" evidence="8">
    <location>
        <begin position="209"/>
        <end position="370"/>
    </location>
</feature>
<evidence type="ECO:0000313" key="11">
    <source>
        <dbReference type="Proteomes" id="UP000250223"/>
    </source>
</evidence>
<keyword evidence="5" id="KW-0472">Membrane</keyword>
<evidence type="ECO:0000313" key="10">
    <source>
        <dbReference type="EMBL" id="SQB35021.1"/>
    </source>
</evidence>
<evidence type="ECO:0000259" key="9">
    <source>
        <dbReference type="Pfam" id="PF25198"/>
    </source>
</evidence>